<dbReference type="EMBL" id="BAAANN010000011">
    <property type="protein sequence ID" value="GAA1959180.1"/>
    <property type="molecule type" value="Genomic_DNA"/>
</dbReference>
<evidence type="ECO:0000256" key="1">
    <source>
        <dbReference type="ARBA" id="ARBA00006547"/>
    </source>
</evidence>
<dbReference type="RefSeq" id="WP_344418408.1">
    <property type="nucleotide sequence ID" value="NZ_BAAANN010000011.1"/>
</dbReference>
<sequence length="260" mass="29236">MFDTAVYLRRLGCAGPPAPGLDTLVRLHRNHLLRIPYDNSRFPEHGGALPDNLADLDQDATFDKIVVRGIGGICFELSLLFQRLLDELGFETMAVSAGVCQDRGQFSPELSHKFVVVRLDGRHWLADVGFSGPSYLEPLCLSPEEQPQYGCVFKVDSQDGRHTVLRRSRTTGWRPVYRFALVARKPAEWDGFTEAFEQYLDESVLASTTMLCRAVGNGHHMLVGKRYLVVEDGHEKLSALTDPAEYERVARHIRRPPDGE</sequence>
<proteinExistence type="inferred from homology"/>
<dbReference type="PANTHER" id="PTHR11786:SF0">
    <property type="entry name" value="ARYLAMINE N-ACETYLTRANSFERASE 4-RELATED"/>
    <property type="match status" value="1"/>
</dbReference>
<evidence type="ECO:0000313" key="3">
    <source>
        <dbReference type="Proteomes" id="UP001501116"/>
    </source>
</evidence>
<comment type="similarity">
    <text evidence="1">Belongs to the arylamine N-acetyltransferase family.</text>
</comment>
<dbReference type="Gene3D" id="3.30.2140.20">
    <property type="match status" value="1"/>
</dbReference>
<name>A0ABN2QW52_9PSEU</name>
<protein>
    <submittedName>
        <fullName evidence="2">N-hydroxyarylamine O-acetyltransferase</fullName>
    </submittedName>
</protein>
<dbReference type="Proteomes" id="UP001501116">
    <property type="component" value="Unassembled WGS sequence"/>
</dbReference>
<evidence type="ECO:0000313" key="2">
    <source>
        <dbReference type="EMBL" id="GAA1959180.1"/>
    </source>
</evidence>
<dbReference type="InterPro" id="IPR001447">
    <property type="entry name" value="Arylamine_N-AcTrfase"/>
</dbReference>
<dbReference type="SUPFAM" id="SSF54001">
    <property type="entry name" value="Cysteine proteinases"/>
    <property type="match status" value="1"/>
</dbReference>
<gene>
    <name evidence="2" type="primary">nhoA</name>
    <name evidence="2" type="ORF">GCM10009754_32030</name>
</gene>
<organism evidence="2 3">
    <name type="scientific">Amycolatopsis minnesotensis</name>
    <dbReference type="NCBI Taxonomy" id="337894"/>
    <lineage>
        <taxon>Bacteria</taxon>
        <taxon>Bacillati</taxon>
        <taxon>Actinomycetota</taxon>
        <taxon>Actinomycetes</taxon>
        <taxon>Pseudonocardiales</taxon>
        <taxon>Pseudonocardiaceae</taxon>
        <taxon>Amycolatopsis</taxon>
    </lineage>
</organism>
<dbReference type="Pfam" id="PF00797">
    <property type="entry name" value="Acetyltransf_2"/>
    <property type="match status" value="1"/>
</dbReference>
<dbReference type="InterPro" id="IPR053710">
    <property type="entry name" value="Arylamine_NAT_domain_sf"/>
</dbReference>
<keyword evidence="3" id="KW-1185">Reference proteome</keyword>
<comment type="caution">
    <text evidence="2">The sequence shown here is derived from an EMBL/GenBank/DDBJ whole genome shotgun (WGS) entry which is preliminary data.</text>
</comment>
<reference evidence="2 3" key="1">
    <citation type="journal article" date="2019" name="Int. J. Syst. Evol. Microbiol.">
        <title>The Global Catalogue of Microorganisms (GCM) 10K type strain sequencing project: providing services to taxonomists for standard genome sequencing and annotation.</title>
        <authorList>
            <consortium name="The Broad Institute Genomics Platform"/>
            <consortium name="The Broad Institute Genome Sequencing Center for Infectious Disease"/>
            <person name="Wu L."/>
            <person name="Ma J."/>
        </authorList>
    </citation>
    <scope>NUCLEOTIDE SEQUENCE [LARGE SCALE GENOMIC DNA]</scope>
    <source>
        <strain evidence="2 3">JCM 14545</strain>
    </source>
</reference>
<dbReference type="PANTHER" id="PTHR11786">
    <property type="entry name" value="N-HYDROXYARYLAMINE O-ACETYLTRANSFERASE"/>
    <property type="match status" value="1"/>
</dbReference>
<accession>A0ABN2QW52</accession>
<dbReference type="InterPro" id="IPR038765">
    <property type="entry name" value="Papain-like_cys_pep_sf"/>
</dbReference>